<dbReference type="Proteomes" id="UP000219336">
    <property type="component" value="Unassembled WGS sequence"/>
</dbReference>
<feature type="signal peptide" evidence="1">
    <location>
        <begin position="1"/>
        <end position="21"/>
    </location>
</feature>
<gene>
    <name evidence="2" type="primary">slp_2</name>
    <name evidence="2" type="ORF">VTH8203_02376</name>
</gene>
<dbReference type="AlphaFoldDB" id="A0A240EKP8"/>
<dbReference type="PANTHER" id="PTHR37530:SF1">
    <property type="entry name" value="OUTER MEMBRANE PROTEIN SLP"/>
    <property type="match status" value="1"/>
</dbReference>
<dbReference type="RefSeq" id="WP_096993878.1">
    <property type="nucleotide sequence ID" value="NZ_JBHSII010000001.1"/>
</dbReference>
<dbReference type="NCBIfam" id="TIGR00752">
    <property type="entry name" value="slp"/>
    <property type="match status" value="1"/>
</dbReference>
<name>A0A240EKP8_9VIBR</name>
<protein>
    <submittedName>
        <fullName evidence="2">Outer membrane protein slp</fullName>
    </submittedName>
</protein>
<feature type="chain" id="PRO_5012760422" evidence="1">
    <location>
        <begin position="22"/>
        <end position="186"/>
    </location>
</feature>
<dbReference type="GO" id="GO:0019867">
    <property type="term" value="C:outer membrane"/>
    <property type="evidence" value="ECO:0007669"/>
    <property type="project" value="InterPro"/>
</dbReference>
<organism evidence="2 3">
    <name type="scientific">Vibrio thalassae</name>
    <dbReference type="NCBI Taxonomy" id="1243014"/>
    <lineage>
        <taxon>Bacteria</taxon>
        <taxon>Pseudomonadati</taxon>
        <taxon>Pseudomonadota</taxon>
        <taxon>Gammaproteobacteria</taxon>
        <taxon>Vibrionales</taxon>
        <taxon>Vibrionaceae</taxon>
        <taxon>Vibrio</taxon>
    </lineage>
</organism>
<accession>A0A240EKP8</accession>
<dbReference type="OrthoDB" id="5295757at2"/>
<proteinExistence type="predicted"/>
<dbReference type="EMBL" id="OANU01000031">
    <property type="protein sequence ID" value="SNX48739.1"/>
    <property type="molecule type" value="Genomic_DNA"/>
</dbReference>
<keyword evidence="3" id="KW-1185">Reference proteome</keyword>
<sequence>MKTLVKLSSLVALSVVLSACGSLPDSLATSNENVVSSYQQVMDASDETEVRLGGVIDTVKNLPDKTRIEIVNLPIDKYGKPDISVEPNGRFIAYVEGFVDPITYAQGRLVTVGGYKAGTERGRIGDYEGDFPVIKAYGNYLWRVEERLIINRDFGGYGPGPCWGYYCDGFYYYGGTSSGRVIKEVR</sequence>
<dbReference type="Pfam" id="PF03843">
    <property type="entry name" value="Slp"/>
    <property type="match status" value="1"/>
</dbReference>
<keyword evidence="1" id="KW-0732">Signal</keyword>
<dbReference type="PROSITE" id="PS51257">
    <property type="entry name" value="PROKAR_LIPOPROTEIN"/>
    <property type="match status" value="1"/>
</dbReference>
<evidence type="ECO:0000313" key="3">
    <source>
        <dbReference type="Proteomes" id="UP000219336"/>
    </source>
</evidence>
<reference evidence="3" key="1">
    <citation type="submission" date="2016-06" db="EMBL/GenBank/DDBJ databases">
        <authorList>
            <person name="Rodrigo-Torres L."/>
            <person name="Arahal R.D."/>
            <person name="Lucena T."/>
        </authorList>
    </citation>
    <scope>NUCLEOTIDE SEQUENCE [LARGE SCALE GENOMIC DNA]</scope>
    <source>
        <strain evidence="3">CECT8203</strain>
    </source>
</reference>
<dbReference type="PANTHER" id="PTHR37530">
    <property type="entry name" value="OUTER MEMBRANE PROTEIN SLP"/>
    <property type="match status" value="1"/>
</dbReference>
<dbReference type="PIRSF" id="PIRSF004982">
    <property type="entry name" value="SlP"/>
    <property type="match status" value="1"/>
</dbReference>
<evidence type="ECO:0000313" key="2">
    <source>
        <dbReference type="EMBL" id="SNX48739.1"/>
    </source>
</evidence>
<evidence type="ECO:0000256" key="1">
    <source>
        <dbReference type="SAM" id="SignalP"/>
    </source>
</evidence>
<dbReference type="InterPro" id="IPR004658">
    <property type="entry name" value="OMP_Slp"/>
</dbReference>